<evidence type="ECO:0000256" key="6">
    <source>
        <dbReference type="RuleBase" id="RU000382"/>
    </source>
</evidence>
<dbReference type="InterPro" id="IPR015421">
    <property type="entry name" value="PyrdxlP-dep_Trfase_major"/>
</dbReference>
<evidence type="ECO:0000256" key="5">
    <source>
        <dbReference type="PIRSR" id="PIRSR602129-50"/>
    </source>
</evidence>
<dbReference type="Gene3D" id="3.90.1150.10">
    <property type="entry name" value="Aspartate Aminotransferase, domain 1"/>
    <property type="match status" value="1"/>
</dbReference>
<gene>
    <name evidence="7" type="ordered locus">RER_58030</name>
</gene>
<dbReference type="InterPro" id="IPR015424">
    <property type="entry name" value="PyrdxlP-dep_Trfase"/>
</dbReference>
<evidence type="ECO:0000256" key="2">
    <source>
        <dbReference type="ARBA" id="ARBA00022898"/>
    </source>
</evidence>
<protein>
    <submittedName>
        <fullName evidence="7">Putative lyase</fullName>
    </submittedName>
</protein>
<evidence type="ECO:0000256" key="1">
    <source>
        <dbReference type="ARBA" id="ARBA00001933"/>
    </source>
</evidence>
<keyword evidence="3 6" id="KW-0456">Lyase</keyword>
<dbReference type="Pfam" id="PF00282">
    <property type="entry name" value="Pyridoxal_deC"/>
    <property type="match status" value="1"/>
</dbReference>
<comment type="cofactor">
    <cofactor evidence="1 5 6">
        <name>pyridoxal 5'-phosphate</name>
        <dbReference type="ChEBI" id="CHEBI:597326"/>
    </cofactor>
</comment>
<dbReference type="InterPro" id="IPR015422">
    <property type="entry name" value="PyrdxlP-dep_Trfase_small"/>
</dbReference>
<dbReference type="PATRIC" id="fig|234621.6.peg.6388"/>
<dbReference type="KEGG" id="rer:RER_58030"/>
<dbReference type="AlphaFoldDB" id="C0ZU95"/>
<dbReference type="SUPFAM" id="SSF53383">
    <property type="entry name" value="PLP-dependent transferases"/>
    <property type="match status" value="1"/>
</dbReference>
<reference evidence="8" key="1">
    <citation type="submission" date="2005-03" db="EMBL/GenBank/DDBJ databases">
        <title>Comparison of the complete genome sequences of Rhodococcus erythropolis PR4 and Rhodococcus opacus B4.</title>
        <authorList>
            <person name="Takarada H."/>
            <person name="Sekine M."/>
            <person name="Hosoyama A."/>
            <person name="Yamada R."/>
            <person name="Fujisawa T."/>
            <person name="Omata S."/>
            <person name="Shimizu A."/>
            <person name="Tsukatani N."/>
            <person name="Tanikawa S."/>
            <person name="Fujita N."/>
            <person name="Harayama S."/>
        </authorList>
    </citation>
    <scope>NUCLEOTIDE SEQUENCE [LARGE SCALE GENOMIC DNA]</scope>
    <source>
        <strain evidence="8">PR4 / NBRC 100887</strain>
    </source>
</reference>
<dbReference type="eggNOG" id="COG0076">
    <property type="taxonomic scope" value="Bacteria"/>
</dbReference>
<dbReference type="Proteomes" id="UP000002204">
    <property type="component" value="Chromosome"/>
</dbReference>
<proteinExistence type="inferred from homology"/>
<dbReference type="GO" id="GO:0019752">
    <property type="term" value="P:carboxylic acid metabolic process"/>
    <property type="evidence" value="ECO:0007669"/>
    <property type="project" value="InterPro"/>
</dbReference>
<dbReference type="GO" id="GO:0004058">
    <property type="term" value="F:aromatic-L-amino-acid decarboxylase activity"/>
    <property type="evidence" value="ECO:0007669"/>
    <property type="project" value="UniProtKB-ARBA"/>
</dbReference>
<evidence type="ECO:0000256" key="3">
    <source>
        <dbReference type="ARBA" id="ARBA00023239"/>
    </source>
</evidence>
<dbReference type="EMBL" id="AP008957">
    <property type="protein sequence ID" value="BAH36511.1"/>
    <property type="molecule type" value="Genomic_DNA"/>
</dbReference>
<dbReference type="PANTHER" id="PTHR42735:SF6">
    <property type="entry name" value="SPHINGOSINE-1-PHOSPHATE LYASE 1"/>
    <property type="match status" value="1"/>
</dbReference>
<reference evidence="7 8" key="2">
    <citation type="journal article" date="2006" name="Environ. Microbiol.">
        <title>Sequence analysis of three plasmids harboured in Rhodococcus erythropolis strain PR4.</title>
        <authorList>
            <person name="Sekine M."/>
            <person name="Tanikawa S."/>
            <person name="Omata S."/>
            <person name="Saito M."/>
            <person name="Fujisawa T."/>
            <person name="Tsukatani N."/>
            <person name="Tajima T."/>
            <person name="Sekigawa T."/>
            <person name="Kosugi H."/>
            <person name="Matsuo Y."/>
            <person name="Nishiko R."/>
            <person name="Imamura K."/>
            <person name="Ito M."/>
            <person name="Narita H."/>
            <person name="Tago S."/>
            <person name="Fujita N."/>
            <person name="Harayama S."/>
        </authorList>
    </citation>
    <scope>NUCLEOTIDE SEQUENCE [LARGE SCALE GENOMIC DNA]</scope>
    <source>
        <strain evidence="8">PR4 / NBRC 100887</strain>
    </source>
</reference>
<dbReference type="InterPro" id="IPR050477">
    <property type="entry name" value="GrpII_AminoAcid_Decarb"/>
</dbReference>
<evidence type="ECO:0000313" key="7">
    <source>
        <dbReference type="EMBL" id="BAH36511.1"/>
    </source>
</evidence>
<dbReference type="Gene3D" id="6.10.140.2150">
    <property type="match status" value="1"/>
</dbReference>
<accession>C0ZU95</accession>
<organism evidence="7 8">
    <name type="scientific">Rhodococcus erythropolis (strain PR4 / NBRC 100887)</name>
    <dbReference type="NCBI Taxonomy" id="234621"/>
    <lineage>
        <taxon>Bacteria</taxon>
        <taxon>Bacillati</taxon>
        <taxon>Actinomycetota</taxon>
        <taxon>Actinomycetes</taxon>
        <taxon>Mycobacteriales</taxon>
        <taxon>Nocardiaceae</taxon>
        <taxon>Rhodococcus</taxon>
        <taxon>Rhodococcus erythropolis group</taxon>
    </lineage>
</organism>
<evidence type="ECO:0000313" key="8">
    <source>
        <dbReference type="Proteomes" id="UP000002204"/>
    </source>
</evidence>
<dbReference type="RefSeq" id="WP_020909689.1">
    <property type="nucleotide sequence ID" value="NC_012490.1"/>
</dbReference>
<dbReference type="GO" id="GO:0030170">
    <property type="term" value="F:pyridoxal phosphate binding"/>
    <property type="evidence" value="ECO:0007669"/>
    <property type="project" value="InterPro"/>
</dbReference>
<dbReference type="PANTHER" id="PTHR42735">
    <property type="match status" value="1"/>
</dbReference>
<keyword evidence="2 5" id="KW-0663">Pyridoxal phosphate</keyword>
<dbReference type="Gene3D" id="3.40.640.10">
    <property type="entry name" value="Type I PLP-dependent aspartate aminotransferase-like (Major domain)"/>
    <property type="match status" value="1"/>
</dbReference>
<dbReference type="InterPro" id="IPR002129">
    <property type="entry name" value="PyrdxlP-dep_de-COase"/>
</dbReference>
<evidence type="ECO:0000256" key="4">
    <source>
        <dbReference type="ARBA" id="ARBA00038302"/>
    </source>
</evidence>
<sequence length="470" mass="51858">MLENGVPIDQVLAELAERHRMDDPYADRPGMVNMYNTGLDTVEKVATDAFGMYIHVNPLYSSTFPSVYALEKELVRAANDMLHAPNDATGSWTMGGSESIMMATKAARDGAKHITRPNMVLPISAHAAWWKAAHYLGVEARTTTVDPETYKADVAAIKAAVDENTIFVVLSAPQYGQGVIDPIEEIGKFCLEQGIRLNVDACIGGWVLPFAERQGCEIPLWDFRVPGVSSITVDLQKYGYTNKGCSLVLYRTRELRLPQFFAHANWTGYPIVNSTVMSSKPGGLLAAAWSIVKHIGDDGYMHLVEEGLRIRRELEAGVAAIPGLRIMGKPESTLAAITTDPDADEGVDFFLWIDELAKRNWTMQPQLTQPGVPPSIHFTIAKQHGSYMAEFIEVMREALDAARLRDPLIPAERLAEIHALPTDTTFADIVPIVMESFEDGKPSTKTHLVLDALPMPLREMAMLAYFDALT</sequence>
<comment type="similarity">
    <text evidence="4">Belongs to the group II decarboxylase family. Sphingosine-1-phosphate lyase subfamily.</text>
</comment>
<feature type="modified residue" description="N6-(pyridoxal phosphate)lysine" evidence="5">
    <location>
        <position position="237"/>
    </location>
</feature>
<dbReference type="HOGENOM" id="CLU_028929_2_1_11"/>
<name>C0ZU95_RHOE4</name>